<keyword evidence="2" id="KW-0418">Kinase</keyword>
<feature type="compositionally biased region" description="Basic and acidic residues" evidence="1">
    <location>
        <begin position="511"/>
        <end position="521"/>
    </location>
</feature>
<name>A0ABR0KZ72_9PEZI</name>
<feature type="compositionally biased region" description="Acidic residues" evidence="1">
    <location>
        <begin position="1107"/>
        <end position="1123"/>
    </location>
</feature>
<gene>
    <name evidence="2" type="primary">BCK1_1</name>
    <name evidence="2" type="ORF">LTR32_006351</name>
</gene>
<feature type="region of interest" description="Disordered" evidence="1">
    <location>
        <begin position="68"/>
        <end position="98"/>
    </location>
</feature>
<feature type="compositionally biased region" description="Basic and acidic residues" evidence="1">
    <location>
        <begin position="1057"/>
        <end position="1067"/>
    </location>
</feature>
<dbReference type="Proteomes" id="UP001308179">
    <property type="component" value="Unassembled WGS sequence"/>
</dbReference>
<dbReference type="EC" id="2.7.11.25" evidence="2"/>
<feature type="compositionally biased region" description="Polar residues" evidence="1">
    <location>
        <begin position="956"/>
        <end position="971"/>
    </location>
</feature>
<feature type="compositionally biased region" description="Basic and acidic residues" evidence="1">
    <location>
        <begin position="1025"/>
        <end position="1044"/>
    </location>
</feature>
<feature type="compositionally biased region" description="Basic and acidic residues" evidence="1">
    <location>
        <begin position="829"/>
        <end position="851"/>
    </location>
</feature>
<feature type="region of interest" description="Disordered" evidence="1">
    <location>
        <begin position="895"/>
        <end position="1123"/>
    </location>
</feature>
<dbReference type="GO" id="GO:0004709">
    <property type="term" value="F:MAP kinase kinase kinase activity"/>
    <property type="evidence" value="ECO:0007669"/>
    <property type="project" value="UniProtKB-EC"/>
</dbReference>
<evidence type="ECO:0000313" key="2">
    <source>
        <dbReference type="EMBL" id="KAK5140987.1"/>
    </source>
</evidence>
<feature type="compositionally biased region" description="Polar residues" evidence="1">
    <location>
        <begin position="1069"/>
        <end position="1082"/>
    </location>
</feature>
<evidence type="ECO:0000313" key="3">
    <source>
        <dbReference type="Proteomes" id="UP001308179"/>
    </source>
</evidence>
<feature type="region of interest" description="Disordered" evidence="1">
    <location>
        <begin position="299"/>
        <end position="343"/>
    </location>
</feature>
<keyword evidence="2" id="KW-0808">Transferase</keyword>
<feature type="region of interest" description="Disordered" evidence="1">
    <location>
        <begin position="829"/>
        <end position="860"/>
    </location>
</feature>
<keyword evidence="3" id="KW-1185">Reference proteome</keyword>
<feature type="compositionally biased region" description="Low complexity" evidence="1">
    <location>
        <begin position="937"/>
        <end position="952"/>
    </location>
</feature>
<feature type="compositionally biased region" description="Low complexity" evidence="1">
    <location>
        <begin position="322"/>
        <end position="333"/>
    </location>
</feature>
<feature type="compositionally biased region" description="Basic and acidic residues" evidence="1">
    <location>
        <begin position="909"/>
        <end position="930"/>
    </location>
</feature>
<reference evidence="2 3" key="1">
    <citation type="submission" date="2023-08" db="EMBL/GenBank/DDBJ databases">
        <title>Black Yeasts Isolated from many extreme environments.</title>
        <authorList>
            <person name="Coleine C."/>
            <person name="Stajich J.E."/>
            <person name="Selbmann L."/>
        </authorList>
    </citation>
    <scope>NUCLEOTIDE SEQUENCE [LARGE SCALE GENOMIC DNA]</scope>
    <source>
        <strain evidence="2 3">CCFEE 5386</strain>
    </source>
</reference>
<feature type="region of interest" description="Disordered" evidence="1">
    <location>
        <begin position="385"/>
        <end position="458"/>
    </location>
</feature>
<feature type="region of interest" description="Disordered" evidence="1">
    <location>
        <begin position="179"/>
        <end position="205"/>
    </location>
</feature>
<accession>A0ABR0KZ72</accession>
<feature type="compositionally biased region" description="Low complexity" evidence="1">
    <location>
        <begin position="113"/>
        <end position="134"/>
    </location>
</feature>
<dbReference type="EMBL" id="JAVRRR010000671">
    <property type="protein sequence ID" value="KAK5140987.1"/>
    <property type="molecule type" value="Genomic_DNA"/>
</dbReference>
<feature type="compositionally biased region" description="Low complexity" evidence="1">
    <location>
        <begin position="301"/>
        <end position="314"/>
    </location>
</feature>
<evidence type="ECO:0000256" key="1">
    <source>
        <dbReference type="SAM" id="MobiDB-lite"/>
    </source>
</evidence>
<sequence>MSLEWRFASECVLPVTASHASVSETEVIQLATNDQIMHHLDRKRLRPVDGYLETGNPRPTGAGLVVPADHSEAGPPCVQREGTNNYPHGQNHHQDQTQGHYQAWLSNNQPQHYQQPTSQAQSVQAPQQPQQQNNYPPPTPTAGQQKVIMAPAKEAQEHPLPAVQPQNPYPLIGAAPSRAEYTEEASPQGNGEHSSSGDTPASPQDQKWPLERVQIWLAAHSFSKEWQAAFQHLNVYGNTFLDIGRAAAGGQWNFGFIPRTVLPQVARECTAGARMWDDLKEREESRRIRRLVGGVLKTGGADTPATAASSSDASLQLHNRRQSSQLQHLQSTSAGTDGGVENLPHLSLTGNVWSAFTSSPDTAGDGDSPGRSLPPILPAMALAQRRLSGQQRAASPDPLSRSLDEKGRSGTSSTALGALRDVQRRHSPSASRDFAPDSGHKCQCPQQSPGIASARPAPAADKRYYAQGHFHNASDEMNILYVSNMSSVPGRLSGCATANNREIDSASAKPPPEDSTRRRNATDSSRPPPAERYSSQETPASAKEHKSFLAKSRREKKNTDVGYTAEGNMIPTSPQMTKCGLYNRLAHAPSETSLVDRSSSRKSAHTSVESAHSVPALPPPSGGSSTAREGDKKFIFVTADGWNYRLIDISEVQSADHLRTVVCCNLGVPEGPDVAIHITSPDRVECEEALNDLLLMAAVRGMADSIGSLKFFLRTPEHDAMNGVVPLKSAGLDFQQSLFNKPTFSGTPLDDETYRKLTEKVQPHSPSTIRSGESTLVTDKVKAIQNLPKEGDGSTSVTFDRNAVMQKSILQQDYQSLPEHERRTLLDAKQEEHRKEMERKQRACQDLRKNQNSDALGSRKVVDFDHPRTSPYIVPTRKLPPVSDPTATLVKANGLTKKTGPNARTSCPSRKEEPWKRISRDSIPEEEGKKSAMSGSAVDLADAGKAAATVGGPSKAPSSSLHKSVTAQELNSEAVRAQPKALAGTAFNRTTSERRQSPGAGSPRSPFTLSKGGQQFEIPEYVGEDGGHREDNEDTLRAHGRPDLSVRVPSRSSVNKIKSDGRSHRPDVSLSSSQNPAQLSRMQTKRGPSFDTSARQVDFAPPSGRIEEDDDADSDDGEALPRI</sequence>
<feature type="region of interest" description="Disordered" evidence="1">
    <location>
        <begin position="154"/>
        <end position="173"/>
    </location>
</feature>
<feature type="region of interest" description="Disordered" evidence="1">
    <location>
        <begin position="501"/>
        <end position="569"/>
    </location>
</feature>
<protein>
    <submittedName>
        <fullName evidence="2">Mitogen-activated protein kinase kinase kinase</fullName>
        <ecNumber evidence="2">2.7.11.25</ecNumber>
    </submittedName>
</protein>
<feature type="compositionally biased region" description="Polar residues" evidence="1">
    <location>
        <begin position="185"/>
        <end position="205"/>
    </location>
</feature>
<feature type="region of interest" description="Disordered" evidence="1">
    <location>
        <begin position="110"/>
        <end position="144"/>
    </location>
</feature>
<feature type="region of interest" description="Disordered" evidence="1">
    <location>
        <begin position="591"/>
        <end position="628"/>
    </location>
</feature>
<proteinExistence type="predicted"/>
<organism evidence="2 3">
    <name type="scientific">Rachicladosporium monterosium</name>
    <dbReference type="NCBI Taxonomy" id="1507873"/>
    <lineage>
        <taxon>Eukaryota</taxon>
        <taxon>Fungi</taxon>
        <taxon>Dikarya</taxon>
        <taxon>Ascomycota</taxon>
        <taxon>Pezizomycotina</taxon>
        <taxon>Dothideomycetes</taxon>
        <taxon>Dothideomycetidae</taxon>
        <taxon>Cladosporiales</taxon>
        <taxon>Cladosporiaceae</taxon>
        <taxon>Rachicladosporium</taxon>
    </lineage>
</organism>
<comment type="caution">
    <text evidence="2">The sequence shown here is derived from an EMBL/GenBank/DDBJ whole genome shotgun (WGS) entry which is preliminary data.</text>
</comment>